<dbReference type="PANTHER" id="PTHR47443:SF3">
    <property type="entry name" value="GCN5-RELATED N-ACETYLTRANSFERASE 4, CHLOROPLASTIC"/>
    <property type="match status" value="1"/>
</dbReference>
<feature type="region of interest" description="Disordered" evidence="1">
    <location>
        <begin position="160"/>
        <end position="182"/>
    </location>
</feature>
<evidence type="ECO:0000256" key="1">
    <source>
        <dbReference type="SAM" id="MobiDB-lite"/>
    </source>
</evidence>
<dbReference type="AlphaFoldDB" id="A0A438D9I5"/>
<evidence type="ECO:0000313" key="3">
    <source>
        <dbReference type="Proteomes" id="UP000288805"/>
    </source>
</evidence>
<gene>
    <name evidence="2" type="ORF">CK203_080576</name>
</gene>
<proteinExistence type="predicted"/>
<protein>
    <submittedName>
        <fullName evidence="2">Uncharacterized protein</fullName>
    </submittedName>
</protein>
<sequence>MRTLPLGVSLVSPTTTTSTATPINSPLTTIKKPSRVSNFPKSGICRASQVAELFPTVLPEIVVREPDFVLRIDRLLAMFAGFSLPNGCRRTCLVAVIGGSADDTFFLGSEDFKIGGFDGKFSFNKGYVAGILTVDTVADFLPRKGPLRQRSDSSVLEGYMTGESERECDGEEGENSTAIQRRRKESSFAVESKVFEIVLDERKGRPQVLIVEKKRGVSSWVRMEFRPVVRKKHSEASGQKSDEVKGDVVSRSEQRVEKELVSARLETLNLLAEVRGVQENGSGQELVNQVQGPVIRDWASTDALVSGSTSLGPIVGPKEARRAGGPVVVNGSLGSKSKKVATDDDGSEAGPSSRRWATEMGCQKLSGFEGMEKAGPVTLISQASSKGFQEKACLLDCTISRSGNLSETEPFVAWESEELRKQQMNVATQRQIGRLKRKL</sequence>
<evidence type="ECO:0000313" key="2">
    <source>
        <dbReference type="EMBL" id="RVW32112.1"/>
    </source>
</evidence>
<dbReference type="PANTHER" id="PTHR47443">
    <property type="entry name" value="ACYL-COA N-ACYLTRANSFERASES (NAT) SUPERFAMILY PROTEIN"/>
    <property type="match status" value="1"/>
</dbReference>
<dbReference type="Proteomes" id="UP000288805">
    <property type="component" value="Unassembled WGS sequence"/>
</dbReference>
<reference evidence="2 3" key="1">
    <citation type="journal article" date="2018" name="PLoS Genet.">
        <title>Population sequencing reveals clonal diversity and ancestral inbreeding in the grapevine cultivar Chardonnay.</title>
        <authorList>
            <person name="Roach M.J."/>
            <person name="Johnson D.L."/>
            <person name="Bohlmann J."/>
            <person name="van Vuuren H.J."/>
            <person name="Jones S.J."/>
            <person name="Pretorius I.S."/>
            <person name="Schmidt S.A."/>
            <person name="Borneman A.R."/>
        </authorList>
    </citation>
    <scope>NUCLEOTIDE SEQUENCE [LARGE SCALE GENOMIC DNA]</scope>
    <source>
        <strain evidence="3">cv. Chardonnay</strain>
        <tissue evidence="2">Leaf</tissue>
    </source>
</reference>
<organism evidence="2 3">
    <name type="scientific">Vitis vinifera</name>
    <name type="common">Grape</name>
    <dbReference type="NCBI Taxonomy" id="29760"/>
    <lineage>
        <taxon>Eukaryota</taxon>
        <taxon>Viridiplantae</taxon>
        <taxon>Streptophyta</taxon>
        <taxon>Embryophyta</taxon>
        <taxon>Tracheophyta</taxon>
        <taxon>Spermatophyta</taxon>
        <taxon>Magnoliopsida</taxon>
        <taxon>eudicotyledons</taxon>
        <taxon>Gunneridae</taxon>
        <taxon>Pentapetalae</taxon>
        <taxon>rosids</taxon>
        <taxon>Vitales</taxon>
        <taxon>Vitaceae</taxon>
        <taxon>Viteae</taxon>
        <taxon>Vitis</taxon>
    </lineage>
</organism>
<name>A0A438D9I5_VITVI</name>
<feature type="region of interest" description="Disordered" evidence="1">
    <location>
        <begin position="316"/>
        <end position="354"/>
    </location>
</feature>
<comment type="caution">
    <text evidence="2">The sequence shown here is derived from an EMBL/GenBank/DDBJ whole genome shotgun (WGS) entry which is preliminary data.</text>
</comment>
<accession>A0A438D9I5</accession>
<dbReference type="EMBL" id="QGNW01001726">
    <property type="protein sequence ID" value="RVW32112.1"/>
    <property type="molecule type" value="Genomic_DNA"/>
</dbReference>